<keyword evidence="2 4" id="KW-0238">DNA-binding</keyword>
<dbReference type="OrthoDB" id="329481at2"/>
<dbReference type="GO" id="GO:0045892">
    <property type="term" value="P:negative regulation of DNA-templated transcription"/>
    <property type="evidence" value="ECO:0007669"/>
    <property type="project" value="InterPro"/>
</dbReference>
<dbReference type="Pfam" id="PF00440">
    <property type="entry name" value="TetR_N"/>
    <property type="match status" value="1"/>
</dbReference>
<dbReference type="RefSeq" id="WP_104913273.1">
    <property type="nucleotide sequence ID" value="NZ_CP026923.1"/>
</dbReference>
<dbReference type="EMBL" id="CP026923">
    <property type="protein sequence ID" value="AVG23700.1"/>
    <property type="molecule type" value="Genomic_DNA"/>
</dbReference>
<feature type="domain" description="HTH tetR-type" evidence="5">
    <location>
        <begin position="3"/>
        <end position="63"/>
    </location>
</feature>
<organism evidence="6 7">
    <name type="scientific">Pontimonas salivibrio</name>
    <dbReference type="NCBI Taxonomy" id="1159327"/>
    <lineage>
        <taxon>Bacteria</taxon>
        <taxon>Bacillati</taxon>
        <taxon>Actinomycetota</taxon>
        <taxon>Actinomycetes</taxon>
        <taxon>Micrococcales</taxon>
        <taxon>Microbacteriaceae</taxon>
        <taxon>Pontimonas</taxon>
    </lineage>
</organism>
<name>A0A2L2BPU8_9MICO</name>
<dbReference type="InterPro" id="IPR001647">
    <property type="entry name" value="HTH_TetR"/>
</dbReference>
<reference evidence="6 7" key="1">
    <citation type="submission" date="2018-02" db="EMBL/GenBank/DDBJ databases">
        <title>Complete genome of the streamlined marine actinobacterium Pontimonas salivibrio CL-TW6 adapted to coastal planktonic lifestype.</title>
        <authorList>
            <person name="Cho B.C."/>
            <person name="Hardies S.C."/>
            <person name="Jang G.I."/>
            <person name="Hwang C.Y."/>
        </authorList>
    </citation>
    <scope>NUCLEOTIDE SEQUENCE [LARGE SCALE GENOMIC DNA]</scope>
    <source>
        <strain evidence="6 7">CL-TW6</strain>
    </source>
</reference>
<dbReference type="AlphaFoldDB" id="A0A2L2BPU8"/>
<dbReference type="GO" id="GO:0003677">
    <property type="term" value="F:DNA binding"/>
    <property type="evidence" value="ECO:0007669"/>
    <property type="project" value="UniProtKB-UniRule"/>
</dbReference>
<gene>
    <name evidence="6" type="ORF">C3B54_11718</name>
</gene>
<keyword evidence="7" id="KW-1185">Reference proteome</keyword>
<keyword evidence="1" id="KW-0805">Transcription regulation</keyword>
<evidence type="ECO:0000313" key="6">
    <source>
        <dbReference type="EMBL" id="AVG23700.1"/>
    </source>
</evidence>
<keyword evidence="3" id="KW-0804">Transcription</keyword>
<dbReference type="Pfam" id="PF02909">
    <property type="entry name" value="TetR_C_1"/>
    <property type="match status" value="1"/>
</dbReference>
<feature type="DNA-binding region" description="H-T-H motif" evidence="4">
    <location>
        <begin position="26"/>
        <end position="45"/>
    </location>
</feature>
<accession>A0A2L2BPU8</accession>
<dbReference type="SUPFAM" id="SSF48498">
    <property type="entry name" value="Tetracyclin repressor-like, C-terminal domain"/>
    <property type="match status" value="1"/>
</dbReference>
<evidence type="ECO:0000256" key="2">
    <source>
        <dbReference type="ARBA" id="ARBA00023125"/>
    </source>
</evidence>
<dbReference type="InterPro" id="IPR009057">
    <property type="entry name" value="Homeodomain-like_sf"/>
</dbReference>
<dbReference type="PROSITE" id="PS50977">
    <property type="entry name" value="HTH_TETR_2"/>
    <property type="match status" value="1"/>
</dbReference>
<dbReference type="InterPro" id="IPR036271">
    <property type="entry name" value="Tet_transcr_reg_TetR-rel_C_sf"/>
</dbReference>
<evidence type="ECO:0000256" key="1">
    <source>
        <dbReference type="ARBA" id="ARBA00023015"/>
    </source>
</evidence>
<dbReference type="Proteomes" id="UP000243077">
    <property type="component" value="Chromosome"/>
</dbReference>
<dbReference type="Gene3D" id="1.10.10.60">
    <property type="entry name" value="Homeodomain-like"/>
    <property type="match status" value="1"/>
</dbReference>
<evidence type="ECO:0000256" key="3">
    <source>
        <dbReference type="ARBA" id="ARBA00023163"/>
    </source>
</evidence>
<evidence type="ECO:0000259" key="5">
    <source>
        <dbReference type="PROSITE" id="PS50977"/>
    </source>
</evidence>
<evidence type="ECO:0000313" key="7">
    <source>
        <dbReference type="Proteomes" id="UP000243077"/>
    </source>
</evidence>
<dbReference type="KEGG" id="psai:C3B54_11718"/>
<dbReference type="InterPro" id="IPR004111">
    <property type="entry name" value="Repressor_TetR_C"/>
</dbReference>
<proteinExistence type="predicted"/>
<dbReference type="Gene3D" id="1.10.357.10">
    <property type="entry name" value="Tetracycline Repressor, domain 2"/>
    <property type="match status" value="1"/>
</dbReference>
<protein>
    <submittedName>
        <fullName evidence="6">AcrR-like transcription factor</fullName>
    </submittedName>
</protein>
<dbReference type="SUPFAM" id="SSF46689">
    <property type="entry name" value="Homeodomain-like"/>
    <property type="match status" value="1"/>
</dbReference>
<sequence length="218" mass="24095">MARLTKDRVLVEALAFADQHGIDKLTIRALASHIGSKPMSLYHYFANKEAILDGLVDLVYAEIEVPPDGLNWKEALVARAHSMRVGLKAHPWALPLIESRRNPSRQVLLHHEILLSIWFSSGLDTKYIAHGLATLDAFVFGFVLQELSLPLEATDDSTGSLVEASEQVVVPLSPGDFPFLTKFTSDYVMTPEYDFGKTFDFGLNLILDAIEGAATEGR</sequence>
<evidence type="ECO:0000256" key="4">
    <source>
        <dbReference type="PROSITE-ProRule" id="PRU00335"/>
    </source>
</evidence>